<dbReference type="InterPro" id="IPR036397">
    <property type="entry name" value="RNaseH_sf"/>
</dbReference>
<dbReference type="AlphaFoldDB" id="A0A811U6M6"/>
<comment type="caution">
    <text evidence="1">The sequence shown here is derived from an EMBL/GenBank/DDBJ whole genome shotgun (WGS) entry which is preliminary data.</text>
</comment>
<dbReference type="GO" id="GO:0006303">
    <property type="term" value="P:double-strand break repair via nonhomologous end joining"/>
    <property type="evidence" value="ECO:0007669"/>
    <property type="project" value="TreeGrafter"/>
</dbReference>
<dbReference type="GO" id="GO:0000014">
    <property type="term" value="F:single-stranded DNA endodeoxyribonuclease activity"/>
    <property type="evidence" value="ECO:0007669"/>
    <property type="project" value="TreeGrafter"/>
</dbReference>
<reference evidence="1" key="1">
    <citation type="submission" date="2020-11" db="EMBL/GenBank/DDBJ databases">
        <authorList>
            <person name="Whitehead M."/>
        </authorList>
    </citation>
    <scope>NUCLEOTIDE SEQUENCE</scope>
    <source>
        <strain evidence="1">EGII</strain>
    </source>
</reference>
<dbReference type="GO" id="GO:0015074">
    <property type="term" value="P:DNA integration"/>
    <property type="evidence" value="ECO:0007669"/>
    <property type="project" value="TreeGrafter"/>
</dbReference>
<accession>A0A811U6M6</accession>
<dbReference type="GO" id="GO:0000793">
    <property type="term" value="C:condensed chromosome"/>
    <property type="evidence" value="ECO:0007669"/>
    <property type="project" value="TreeGrafter"/>
</dbReference>
<dbReference type="GO" id="GO:0003690">
    <property type="term" value="F:double-stranded DNA binding"/>
    <property type="evidence" value="ECO:0007669"/>
    <property type="project" value="TreeGrafter"/>
</dbReference>
<dbReference type="GO" id="GO:0031297">
    <property type="term" value="P:replication fork processing"/>
    <property type="evidence" value="ECO:0007669"/>
    <property type="project" value="TreeGrafter"/>
</dbReference>
<dbReference type="PANTHER" id="PTHR46060">
    <property type="entry name" value="MARINER MOS1 TRANSPOSASE-LIKE PROTEIN"/>
    <property type="match status" value="1"/>
</dbReference>
<dbReference type="InterPro" id="IPR052709">
    <property type="entry name" value="Transposase-MT_Hybrid"/>
</dbReference>
<evidence type="ECO:0000313" key="1">
    <source>
        <dbReference type="EMBL" id="CAD6994634.1"/>
    </source>
</evidence>
<sequence length="175" mass="19852">MEIVETCRHGSTYLYSEELKISQKTVWNHWHILRFKKKLKVLVPHELTQKNIMDRIFICESLLNRNKTDPFLKRIVTYDEKSEDRIDGQEGFAVCLVGLAKNHLLRAVPLWPNTQFGPLLPKNGPLEGSTHPEKAIFDQQRANCVQTGQRQATHVFGDAPEAPGAQMGGPNAPIL</sequence>
<name>A0A811U6M6_CERCA</name>
<keyword evidence="2" id="KW-1185">Reference proteome</keyword>
<dbReference type="Proteomes" id="UP000606786">
    <property type="component" value="Unassembled WGS sequence"/>
</dbReference>
<dbReference type="GO" id="GO:0044547">
    <property type="term" value="F:DNA topoisomerase binding"/>
    <property type="evidence" value="ECO:0007669"/>
    <property type="project" value="TreeGrafter"/>
</dbReference>
<dbReference type="GO" id="GO:0044774">
    <property type="term" value="P:mitotic DNA integrity checkpoint signaling"/>
    <property type="evidence" value="ECO:0007669"/>
    <property type="project" value="TreeGrafter"/>
</dbReference>
<protein>
    <submittedName>
        <fullName evidence="1">(Mediterranean fruit fly) hypothetical protein</fullName>
    </submittedName>
</protein>
<dbReference type="Gene3D" id="3.30.420.10">
    <property type="entry name" value="Ribonuclease H-like superfamily/Ribonuclease H"/>
    <property type="match status" value="1"/>
</dbReference>
<dbReference type="GO" id="GO:0042800">
    <property type="term" value="F:histone H3K4 methyltransferase activity"/>
    <property type="evidence" value="ECO:0007669"/>
    <property type="project" value="TreeGrafter"/>
</dbReference>
<dbReference type="PANTHER" id="PTHR46060:SF2">
    <property type="entry name" value="HISTONE-LYSINE N-METHYLTRANSFERASE SETMAR"/>
    <property type="match status" value="1"/>
</dbReference>
<dbReference type="GO" id="GO:0005634">
    <property type="term" value="C:nucleus"/>
    <property type="evidence" value="ECO:0007669"/>
    <property type="project" value="TreeGrafter"/>
</dbReference>
<dbReference type="GO" id="GO:0035861">
    <property type="term" value="C:site of double-strand break"/>
    <property type="evidence" value="ECO:0007669"/>
    <property type="project" value="TreeGrafter"/>
</dbReference>
<proteinExistence type="predicted"/>
<dbReference type="GO" id="GO:0003697">
    <property type="term" value="F:single-stranded DNA binding"/>
    <property type="evidence" value="ECO:0007669"/>
    <property type="project" value="TreeGrafter"/>
</dbReference>
<gene>
    <name evidence="1" type="ORF">CCAP1982_LOCUS3369</name>
</gene>
<evidence type="ECO:0000313" key="2">
    <source>
        <dbReference type="Proteomes" id="UP000606786"/>
    </source>
</evidence>
<dbReference type="GO" id="GO:0000729">
    <property type="term" value="P:DNA double-strand break processing"/>
    <property type="evidence" value="ECO:0007669"/>
    <property type="project" value="TreeGrafter"/>
</dbReference>
<dbReference type="EMBL" id="CAJHJT010000001">
    <property type="protein sequence ID" value="CAD6994634.1"/>
    <property type="molecule type" value="Genomic_DNA"/>
</dbReference>
<organism evidence="1 2">
    <name type="scientific">Ceratitis capitata</name>
    <name type="common">Mediterranean fruit fly</name>
    <name type="synonym">Tephritis capitata</name>
    <dbReference type="NCBI Taxonomy" id="7213"/>
    <lineage>
        <taxon>Eukaryota</taxon>
        <taxon>Metazoa</taxon>
        <taxon>Ecdysozoa</taxon>
        <taxon>Arthropoda</taxon>
        <taxon>Hexapoda</taxon>
        <taxon>Insecta</taxon>
        <taxon>Pterygota</taxon>
        <taxon>Neoptera</taxon>
        <taxon>Endopterygota</taxon>
        <taxon>Diptera</taxon>
        <taxon>Brachycera</taxon>
        <taxon>Muscomorpha</taxon>
        <taxon>Tephritoidea</taxon>
        <taxon>Tephritidae</taxon>
        <taxon>Ceratitis</taxon>
        <taxon>Ceratitis</taxon>
    </lineage>
</organism>
<dbReference type="GO" id="GO:0046975">
    <property type="term" value="F:histone H3K36 methyltransferase activity"/>
    <property type="evidence" value="ECO:0007669"/>
    <property type="project" value="TreeGrafter"/>
</dbReference>